<dbReference type="SMR" id="G4YLR2"/>
<dbReference type="AlphaFoldDB" id="G4YLR2"/>
<evidence type="ECO:0000313" key="4">
    <source>
        <dbReference type="Proteomes" id="UP000002640"/>
    </source>
</evidence>
<dbReference type="GeneID" id="20649994"/>
<dbReference type="InParanoid" id="G4YLR2"/>
<keyword evidence="1" id="KW-0175">Coiled coil</keyword>
<feature type="region of interest" description="Disordered" evidence="2">
    <location>
        <begin position="1"/>
        <end position="31"/>
    </location>
</feature>
<proteinExistence type="predicted"/>
<feature type="compositionally biased region" description="Basic residues" evidence="2">
    <location>
        <begin position="19"/>
        <end position="29"/>
    </location>
</feature>
<dbReference type="SUPFAM" id="SSF57997">
    <property type="entry name" value="Tropomyosin"/>
    <property type="match status" value="1"/>
</dbReference>
<dbReference type="KEGG" id="psoj:PHYSODRAFT_358157"/>
<feature type="region of interest" description="Disordered" evidence="2">
    <location>
        <begin position="120"/>
        <end position="175"/>
    </location>
</feature>
<dbReference type="EMBL" id="JH159151">
    <property type="protein sequence ID" value="EGZ26682.1"/>
    <property type="molecule type" value="Genomic_DNA"/>
</dbReference>
<dbReference type="RefSeq" id="XP_009513957.1">
    <property type="nucleotide sequence ID" value="XM_009515662.1"/>
</dbReference>
<evidence type="ECO:0000313" key="3">
    <source>
        <dbReference type="EMBL" id="EGZ26682.1"/>
    </source>
</evidence>
<sequence length="418" mass="46395">MPPTEEAPQPRGDQAPTTKKPRRKPRHKKPVNELLVTAAALDIVVTVRGNPRMADFLKTPRFRNGVVNDTGTPENHFDWARVELEPAIQSADTRLNDWKQGASAEDVKPHVKVPLKASTAASPATVSAPASAQAPDLQAKAPLEASSAAPPAAVSAPTPASAQAPALQTQQPAASVTMQDVLDRFDKVEARLQDEVGTLKVKVDKLEVDNRTLKGQVGALKGENRILNRNSSKLEGKIGALERKNKTLARKVGSLKGDNSRLTREVGMLKRDSNAQQRNVDTLERELNVASEKIENQGKFIDTLMVPYRRARVLARRRLLKAYRDMLVKSVDGYKKYSVAELITIIQTNASSNYDDVDVWTLMEYKRVSGIIHLDPKLAEVLQVYRYEDANYQEVFHRVYKRRPTPEELASVEVAFSE</sequence>
<organism evidence="3 4">
    <name type="scientific">Phytophthora sojae (strain P6497)</name>
    <name type="common">Soybean stem and root rot agent</name>
    <name type="synonym">Phytophthora megasperma f. sp. glycines</name>
    <dbReference type="NCBI Taxonomy" id="1094619"/>
    <lineage>
        <taxon>Eukaryota</taxon>
        <taxon>Sar</taxon>
        <taxon>Stramenopiles</taxon>
        <taxon>Oomycota</taxon>
        <taxon>Peronosporomycetes</taxon>
        <taxon>Peronosporales</taxon>
        <taxon>Peronosporaceae</taxon>
        <taxon>Phytophthora</taxon>
    </lineage>
</organism>
<evidence type="ECO:0000256" key="1">
    <source>
        <dbReference type="SAM" id="Coils"/>
    </source>
</evidence>
<gene>
    <name evidence="3" type="ORF">PHYSODRAFT_358157</name>
</gene>
<dbReference type="Gene3D" id="1.10.287.1490">
    <property type="match status" value="1"/>
</dbReference>
<protein>
    <submittedName>
        <fullName evidence="3">Uncharacterized protein</fullName>
    </submittedName>
</protein>
<keyword evidence="4" id="KW-1185">Reference proteome</keyword>
<reference evidence="3 4" key="1">
    <citation type="journal article" date="2006" name="Science">
        <title>Phytophthora genome sequences uncover evolutionary origins and mechanisms of pathogenesis.</title>
        <authorList>
            <person name="Tyler B.M."/>
            <person name="Tripathy S."/>
            <person name="Zhang X."/>
            <person name="Dehal P."/>
            <person name="Jiang R.H."/>
            <person name="Aerts A."/>
            <person name="Arredondo F.D."/>
            <person name="Baxter L."/>
            <person name="Bensasson D."/>
            <person name="Beynon J.L."/>
            <person name="Chapman J."/>
            <person name="Damasceno C.M."/>
            <person name="Dorrance A.E."/>
            <person name="Dou D."/>
            <person name="Dickerman A.W."/>
            <person name="Dubchak I.L."/>
            <person name="Garbelotto M."/>
            <person name="Gijzen M."/>
            <person name="Gordon S.G."/>
            <person name="Govers F."/>
            <person name="Grunwald N.J."/>
            <person name="Huang W."/>
            <person name="Ivors K.L."/>
            <person name="Jones R.W."/>
            <person name="Kamoun S."/>
            <person name="Krampis K."/>
            <person name="Lamour K.H."/>
            <person name="Lee M.K."/>
            <person name="McDonald W.H."/>
            <person name="Medina M."/>
            <person name="Meijer H.J."/>
            <person name="Nordberg E.K."/>
            <person name="Maclean D.J."/>
            <person name="Ospina-Giraldo M.D."/>
            <person name="Morris P.F."/>
            <person name="Phuntumart V."/>
            <person name="Putnam N.H."/>
            <person name="Rash S."/>
            <person name="Rose J.K."/>
            <person name="Sakihama Y."/>
            <person name="Salamov A.A."/>
            <person name="Savidor A."/>
            <person name="Scheuring C.F."/>
            <person name="Smith B.M."/>
            <person name="Sobral B.W."/>
            <person name="Terry A."/>
            <person name="Torto-Alalibo T.A."/>
            <person name="Win J."/>
            <person name="Xu Z."/>
            <person name="Zhang H."/>
            <person name="Grigoriev I.V."/>
            <person name="Rokhsar D.S."/>
            <person name="Boore J.L."/>
        </authorList>
    </citation>
    <scope>NUCLEOTIDE SEQUENCE [LARGE SCALE GENOMIC DNA]</scope>
    <source>
        <strain evidence="3 4">P6497</strain>
    </source>
</reference>
<name>G4YLR2_PHYSP</name>
<feature type="coiled-coil region" evidence="1">
    <location>
        <begin position="224"/>
        <end position="293"/>
    </location>
</feature>
<evidence type="ECO:0000256" key="2">
    <source>
        <dbReference type="SAM" id="MobiDB-lite"/>
    </source>
</evidence>
<accession>G4YLR2</accession>
<dbReference type="Proteomes" id="UP000002640">
    <property type="component" value="Unassembled WGS sequence"/>
</dbReference>